<keyword evidence="1" id="KW-0812">Transmembrane</keyword>
<dbReference type="AlphaFoldDB" id="A0A7T7JBB6"/>
<evidence type="ECO:0000313" key="2">
    <source>
        <dbReference type="EMBL" id="QQL44097.1"/>
    </source>
</evidence>
<protein>
    <recommendedName>
        <fullName evidence="4">Transmembrane protein</fullName>
    </recommendedName>
</protein>
<keyword evidence="1" id="KW-0472">Membrane</keyword>
<accession>A0A7T7JBB6</accession>
<evidence type="ECO:0000313" key="3">
    <source>
        <dbReference type="Proteomes" id="UP000475117"/>
    </source>
</evidence>
<keyword evidence="1" id="KW-1133">Transmembrane helix</keyword>
<dbReference type="KEGG" id="soa:G3M56_009340"/>
<evidence type="ECO:0000256" key="1">
    <source>
        <dbReference type="SAM" id="Phobius"/>
    </source>
</evidence>
<organism evidence="2 3">
    <name type="scientific">Sulfuriroseicoccus oceanibius</name>
    <dbReference type="NCBI Taxonomy" id="2707525"/>
    <lineage>
        <taxon>Bacteria</taxon>
        <taxon>Pseudomonadati</taxon>
        <taxon>Verrucomicrobiota</taxon>
        <taxon>Verrucomicrobiia</taxon>
        <taxon>Verrucomicrobiales</taxon>
        <taxon>Verrucomicrobiaceae</taxon>
        <taxon>Sulfuriroseicoccus</taxon>
    </lineage>
</organism>
<sequence>MMFRRDQFEKKARRMRRLVNAFMSLMVMLPLAGIAALLLGFAEPGDGEGEGSMTKADACLILGGAALGFLLFWKLLLMALDQLSHRLTSLRRR</sequence>
<evidence type="ECO:0008006" key="4">
    <source>
        <dbReference type="Google" id="ProtNLM"/>
    </source>
</evidence>
<gene>
    <name evidence="2" type="ORF">G3M56_009340</name>
</gene>
<keyword evidence="3" id="KW-1185">Reference proteome</keyword>
<proteinExistence type="predicted"/>
<name>A0A7T7JBB6_9BACT</name>
<dbReference type="RefSeq" id="WP_164362592.1">
    <property type="nucleotide sequence ID" value="NZ_CP066776.1"/>
</dbReference>
<dbReference type="Proteomes" id="UP000475117">
    <property type="component" value="Chromosome"/>
</dbReference>
<dbReference type="EMBL" id="CP066776">
    <property type="protein sequence ID" value="QQL44097.1"/>
    <property type="molecule type" value="Genomic_DNA"/>
</dbReference>
<reference evidence="2 3" key="1">
    <citation type="submission" date="2020-12" db="EMBL/GenBank/DDBJ databases">
        <title>Sulforoseuscoccus oceanibium gen. nov., sp. nov., a representative of the phylum Verrucomicrobia with special cytoplasmic membrane, and proposal of Sulforoseuscoccusaceae fam. nov.</title>
        <authorList>
            <person name="Xi F."/>
        </authorList>
    </citation>
    <scope>NUCLEOTIDE SEQUENCE [LARGE SCALE GENOMIC DNA]</scope>
    <source>
        <strain evidence="2 3">T37</strain>
    </source>
</reference>
<feature type="transmembrane region" description="Helical" evidence="1">
    <location>
        <begin position="60"/>
        <end position="83"/>
    </location>
</feature>